<dbReference type="GO" id="GO:0044281">
    <property type="term" value="P:small molecule metabolic process"/>
    <property type="evidence" value="ECO:0007669"/>
    <property type="project" value="UniProtKB-ARBA"/>
</dbReference>
<dbReference type="EMBL" id="JBHSWV010000022">
    <property type="protein sequence ID" value="MFC6763801.1"/>
    <property type="molecule type" value="Genomic_DNA"/>
</dbReference>
<dbReference type="GO" id="GO:0016787">
    <property type="term" value="F:hydrolase activity"/>
    <property type="evidence" value="ECO:0007669"/>
    <property type="project" value="UniProtKB-KW"/>
</dbReference>
<dbReference type="SUPFAM" id="SSF56529">
    <property type="entry name" value="FAH"/>
    <property type="match status" value="1"/>
</dbReference>
<dbReference type="PANTHER" id="PTHR42796:SF4">
    <property type="entry name" value="FUMARYLACETOACETATE HYDROLASE DOMAIN-CONTAINING PROTEIN 2A"/>
    <property type="match status" value="1"/>
</dbReference>
<dbReference type="AlphaFoldDB" id="A0ABD5SF66"/>
<keyword evidence="5" id="KW-1185">Reference proteome</keyword>
<protein>
    <submittedName>
        <fullName evidence="4">Fumarylacetoacetate hydrolase family protein</fullName>
    </submittedName>
</protein>
<comment type="caution">
    <text evidence="4">The sequence shown here is derived from an EMBL/GenBank/DDBJ whole genome shotgun (WGS) entry which is preliminary data.</text>
</comment>
<keyword evidence="2" id="KW-0479">Metal-binding</keyword>
<sequence>MRMVRFSDSTGYTRRGEWTDDGIVANERTYNPDEVDVLPPTDPTKIVCQAGGYTDHREESGFEERPERPELFLKTPNCVVGHGDTIELPPGRDVVEFEAEFGIVIGEQCRSVPEADAMDVVAGFTCVNDISNRDDQERERNWVRGKAFDASLPMGPVVAAPDEVPADATLTLRLNGETKQETTRERMIFSVPELVADVTELITLEPGDVIATGTPFGPDRLSDGDTVEVEFDGVGSLKNHVIAR</sequence>
<name>A0ABD5SF66_9EURY</name>
<evidence type="ECO:0000313" key="5">
    <source>
        <dbReference type="Proteomes" id="UP001596383"/>
    </source>
</evidence>
<accession>A0ABD5SF66</accession>
<dbReference type="Pfam" id="PF01557">
    <property type="entry name" value="FAA_hydrolase"/>
    <property type="match status" value="1"/>
</dbReference>
<evidence type="ECO:0000256" key="1">
    <source>
        <dbReference type="ARBA" id="ARBA00010211"/>
    </source>
</evidence>
<dbReference type="Gene3D" id="3.90.850.10">
    <property type="entry name" value="Fumarylacetoacetase-like, C-terminal domain"/>
    <property type="match status" value="1"/>
</dbReference>
<evidence type="ECO:0000313" key="4">
    <source>
        <dbReference type="EMBL" id="MFC6763801.1"/>
    </source>
</evidence>
<gene>
    <name evidence="4" type="ORF">ACFQE6_01570</name>
</gene>
<reference evidence="4 5" key="1">
    <citation type="journal article" date="2019" name="Int. J. Syst. Evol. Microbiol.">
        <title>The Global Catalogue of Microorganisms (GCM) 10K type strain sequencing project: providing services to taxonomists for standard genome sequencing and annotation.</title>
        <authorList>
            <consortium name="The Broad Institute Genomics Platform"/>
            <consortium name="The Broad Institute Genome Sequencing Center for Infectious Disease"/>
            <person name="Wu L."/>
            <person name="Ma J."/>
        </authorList>
    </citation>
    <scope>NUCLEOTIDE SEQUENCE [LARGE SCALE GENOMIC DNA]</scope>
    <source>
        <strain evidence="4 5">LMG 29247</strain>
    </source>
</reference>
<evidence type="ECO:0000259" key="3">
    <source>
        <dbReference type="Pfam" id="PF01557"/>
    </source>
</evidence>
<dbReference type="InterPro" id="IPR051121">
    <property type="entry name" value="FAH"/>
</dbReference>
<feature type="domain" description="Fumarylacetoacetase-like C-terminal" evidence="3">
    <location>
        <begin position="45"/>
        <end position="241"/>
    </location>
</feature>
<dbReference type="InterPro" id="IPR036663">
    <property type="entry name" value="Fumarylacetoacetase_C_sf"/>
</dbReference>
<dbReference type="PANTHER" id="PTHR42796">
    <property type="entry name" value="FUMARYLACETOACETATE HYDROLASE DOMAIN-CONTAINING PROTEIN 2A-RELATED"/>
    <property type="match status" value="1"/>
</dbReference>
<comment type="similarity">
    <text evidence="1">Belongs to the FAH family.</text>
</comment>
<evidence type="ECO:0000256" key="2">
    <source>
        <dbReference type="ARBA" id="ARBA00022723"/>
    </source>
</evidence>
<dbReference type="GO" id="GO:0046872">
    <property type="term" value="F:metal ion binding"/>
    <property type="evidence" value="ECO:0007669"/>
    <property type="project" value="UniProtKB-KW"/>
</dbReference>
<dbReference type="Proteomes" id="UP001596383">
    <property type="component" value="Unassembled WGS sequence"/>
</dbReference>
<keyword evidence="4" id="KW-0378">Hydrolase</keyword>
<proteinExistence type="inferred from homology"/>
<organism evidence="4 5">
    <name type="scientific">Natrinema soli</name>
    <dbReference type="NCBI Taxonomy" id="1930624"/>
    <lineage>
        <taxon>Archaea</taxon>
        <taxon>Methanobacteriati</taxon>
        <taxon>Methanobacteriota</taxon>
        <taxon>Stenosarchaea group</taxon>
        <taxon>Halobacteria</taxon>
        <taxon>Halobacteriales</taxon>
        <taxon>Natrialbaceae</taxon>
        <taxon>Natrinema</taxon>
    </lineage>
</organism>
<dbReference type="RefSeq" id="WP_273736901.1">
    <property type="nucleotide sequence ID" value="NZ_JAQIVI010000022.1"/>
</dbReference>
<dbReference type="InterPro" id="IPR011234">
    <property type="entry name" value="Fumarylacetoacetase-like_C"/>
</dbReference>